<evidence type="ECO:0000256" key="2">
    <source>
        <dbReference type="SAM" id="Phobius"/>
    </source>
</evidence>
<evidence type="ECO:0000256" key="1">
    <source>
        <dbReference type="SAM" id="MobiDB-lite"/>
    </source>
</evidence>
<feature type="compositionally biased region" description="Polar residues" evidence="1">
    <location>
        <begin position="63"/>
        <end position="85"/>
    </location>
</feature>
<dbReference type="AlphaFoldDB" id="A0ABD3DA92"/>
<keyword evidence="2" id="KW-1133">Transmembrane helix</keyword>
<comment type="caution">
    <text evidence="3">The sequence shown here is derived from an EMBL/GenBank/DDBJ whole genome shotgun (WGS) entry which is preliminary data.</text>
</comment>
<feature type="region of interest" description="Disordered" evidence="1">
    <location>
        <begin position="63"/>
        <end position="112"/>
    </location>
</feature>
<accession>A0ABD3DA92</accession>
<dbReference type="EMBL" id="JAVIJP010000021">
    <property type="protein sequence ID" value="KAL3638079.1"/>
    <property type="molecule type" value="Genomic_DNA"/>
</dbReference>
<keyword evidence="2" id="KW-0812">Transmembrane</keyword>
<name>A0ABD3DA92_9LAMI</name>
<keyword evidence="2" id="KW-0472">Membrane</keyword>
<sequence length="145" mass="15844">MASAFLRNSSRLRQIFCSFNSQLSSSNLHHYKSIHNSTLIGDNQYKLAHAFSLNRRFLCTGTRNPNVNQSTSSNAEIMPSSGSTEGNSGNKNDGGQSSGGSQNTSQQGKSVRGGPVSWVSFFLLLCTGAGLVYYYDKEKRRHIEG</sequence>
<feature type="transmembrane region" description="Helical" evidence="2">
    <location>
        <begin position="116"/>
        <end position="135"/>
    </location>
</feature>
<organism evidence="3 4">
    <name type="scientific">Castilleja foliolosa</name>
    <dbReference type="NCBI Taxonomy" id="1961234"/>
    <lineage>
        <taxon>Eukaryota</taxon>
        <taxon>Viridiplantae</taxon>
        <taxon>Streptophyta</taxon>
        <taxon>Embryophyta</taxon>
        <taxon>Tracheophyta</taxon>
        <taxon>Spermatophyta</taxon>
        <taxon>Magnoliopsida</taxon>
        <taxon>eudicotyledons</taxon>
        <taxon>Gunneridae</taxon>
        <taxon>Pentapetalae</taxon>
        <taxon>asterids</taxon>
        <taxon>lamiids</taxon>
        <taxon>Lamiales</taxon>
        <taxon>Orobanchaceae</taxon>
        <taxon>Pedicularideae</taxon>
        <taxon>Castillejinae</taxon>
        <taxon>Castilleja</taxon>
    </lineage>
</organism>
<evidence type="ECO:0000313" key="3">
    <source>
        <dbReference type="EMBL" id="KAL3638079.1"/>
    </source>
</evidence>
<gene>
    <name evidence="3" type="ORF">CASFOL_018092</name>
</gene>
<keyword evidence="4" id="KW-1185">Reference proteome</keyword>
<evidence type="ECO:0000313" key="4">
    <source>
        <dbReference type="Proteomes" id="UP001632038"/>
    </source>
</evidence>
<protein>
    <submittedName>
        <fullName evidence="3">Uncharacterized protein</fullName>
    </submittedName>
</protein>
<dbReference type="Proteomes" id="UP001632038">
    <property type="component" value="Unassembled WGS sequence"/>
</dbReference>
<proteinExistence type="predicted"/>
<reference evidence="4" key="1">
    <citation type="journal article" date="2024" name="IScience">
        <title>Strigolactones Initiate the Formation of Haustorium-like Structures in Castilleja.</title>
        <authorList>
            <person name="Buerger M."/>
            <person name="Peterson D."/>
            <person name="Chory J."/>
        </authorList>
    </citation>
    <scope>NUCLEOTIDE SEQUENCE [LARGE SCALE GENOMIC DNA]</scope>
</reference>
<feature type="compositionally biased region" description="Low complexity" evidence="1">
    <location>
        <begin position="86"/>
        <end position="110"/>
    </location>
</feature>